<keyword evidence="2" id="KW-0964">Secreted</keyword>
<evidence type="ECO:0000259" key="10">
    <source>
        <dbReference type="PROSITE" id="PS50279"/>
    </source>
</evidence>
<sequence length="271" mass="32033">YSLVLLSLLLLSRKVEANRYKPASEMCWDKFDMNYRNQCQAGNWQQRYYFDHASLTCRQFWYDGCRSNSRNMFDDALTCQWLCEAQPMYKSKSCLEDFDHRYKEMCNGGKWRQQWYFDRNNKKCVPFWYDGCKGNTQNLFPDELSCLKTCEDPASKDRPRPPPPPAVSPVDRLQKNQKKKPHNRRTTIARMTVNTAEPTMRTISAMQPWHSNDKHRMREKLGDVFRPNMTNVCEKANPCQNNGTCHFSAPKNTYYCYCRSGWRGSHCTEVV</sequence>
<evidence type="ECO:0000256" key="6">
    <source>
        <dbReference type="PROSITE-ProRule" id="PRU00076"/>
    </source>
</evidence>
<evidence type="ECO:0000256" key="4">
    <source>
        <dbReference type="ARBA" id="ARBA00022900"/>
    </source>
</evidence>
<dbReference type="Gene3D" id="2.10.25.10">
    <property type="entry name" value="Laminin"/>
    <property type="match status" value="1"/>
</dbReference>
<dbReference type="PROSITE" id="PS50279">
    <property type="entry name" value="BPTI_KUNITZ_2"/>
    <property type="match status" value="2"/>
</dbReference>
<feature type="domain" description="BPTI/Kunitz inhibitor" evidence="10">
    <location>
        <begin position="27"/>
        <end position="83"/>
    </location>
</feature>
<dbReference type="InterPro" id="IPR002223">
    <property type="entry name" value="Kunitz_BPTI"/>
</dbReference>
<evidence type="ECO:0000256" key="8">
    <source>
        <dbReference type="SAM" id="SignalP"/>
    </source>
</evidence>
<proteinExistence type="predicted"/>
<keyword evidence="5 6" id="KW-1015">Disulfide bond</keyword>
<dbReference type="AlphaFoldDB" id="A0AAV5UUF3"/>
<dbReference type="SMART" id="SM00131">
    <property type="entry name" value="KU"/>
    <property type="match status" value="2"/>
</dbReference>
<evidence type="ECO:0000256" key="7">
    <source>
        <dbReference type="SAM" id="MobiDB-lite"/>
    </source>
</evidence>
<keyword evidence="12" id="KW-1185">Reference proteome</keyword>
<dbReference type="PANTHER" id="PTHR10083">
    <property type="entry name" value="KUNITZ-TYPE PROTEASE INHIBITOR-RELATED"/>
    <property type="match status" value="1"/>
</dbReference>
<feature type="domain" description="BPTI/Kunitz inhibitor" evidence="10">
    <location>
        <begin position="94"/>
        <end position="150"/>
    </location>
</feature>
<feature type="region of interest" description="Disordered" evidence="7">
    <location>
        <begin position="152"/>
        <end position="184"/>
    </location>
</feature>
<evidence type="ECO:0000313" key="11">
    <source>
        <dbReference type="EMBL" id="GMT09959.1"/>
    </source>
</evidence>
<comment type="caution">
    <text evidence="11">The sequence shown here is derived from an EMBL/GenBank/DDBJ whole genome shotgun (WGS) entry which is preliminary data.</text>
</comment>
<evidence type="ECO:0000256" key="1">
    <source>
        <dbReference type="ARBA" id="ARBA00004613"/>
    </source>
</evidence>
<feature type="non-terminal residue" evidence="11">
    <location>
        <position position="1"/>
    </location>
</feature>
<dbReference type="CDD" id="cd00054">
    <property type="entry name" value="EGF_CA"/>
    <property type="match status" value="1"/>
</dbReference>
<dbReference type="Proteomes" id="UP001432322">
    <property type="component" value="Unassembled WGS sequence"/>
</dbReference>
<dbReference type="SUPFAM" id="SSF57362">
    <property type="entry name" value="BPTI-like"/>
    <property type="match status" value="2"/>
</dbReference>
<dbReference type="PANTHER" id="PTHR10083:SF381">
    <property type="entry name" value="BPTI_KUNITZ INHIBITOR DOMAIN-CONTAINING PROTEIN"/>
    <property type="match status" value="1"/>
</dbReference>
<dbReference type="InterPro" id="IPR000742">
    <property type="entry name" value="EGF"/>
</dbReference>
<dbReference type="PROSITE" id="PS00022">
    <property type="entry name" value="EGF_1"/>
    <property type="match status" value="1"/>
</dbReference>
<keyword evidence="4" id="KW-0722">Serine protease inhibitor</keyword>
<dbReference type="GO" id="GO:0004867">
    <property type="term" value="F:serine-type endopeptidase inhibitor activity"/>
    <property type="evidence" value="ECO:0007669"/>
    <property type="project" value="UniProtKB-KW"/>
</dbReference>
<evidence type="ECO:0000259" key="9">
    <source>
        <dbReference type="PROSITE" id="PS50026"/>
    </source>
</evidence>
<feature type="non-terminal residue" evidence="11">
    <location>
        <position position="271"/>
    </location>
</feature>
<evidence type="ECO:0000256" key="5">
    <source>
        <dbReference type="ARBA" id="ARBA00023157"/>
    </source>
</evidence>
<dbReference type="Gene3D" id="4.10.410.10">
    <property type="entry name" value="Pancreatic trypsin inhibitor Kunitz domain"/>
    <property type="match status" value="2"/>
</dbReference>
<feature type="domain" description="EGF-like" evidence="9">
    <location>
        <begin position="229"/>
        <end position="268"/>
    </location>
</feature>
<dbReference type="SUPFAM" id="SSF57196">
    <property type="entry name" value="EGF/Laminin"/>
    <property type="match status" value="1"/>
</dbReference>
<dbReference type="InterPro" id="IPR036880">
    <property type="entry name" value="Kunitz_BPTI_sf"/>
</dbReference>
<comment type="caution">
    <text evidence="6">Lacks conserved residue(s) required for the propagation of feature annotation.</text>
</comment>
<gene>
    <name evidence="11" type="ORF">PFISCL1PPCAC_1256</name>
</gene>
<accession>A0AAV5UUF3</accession>
<feature type="disulfide bond" evidence="6">
    <location>
        <begin position="258"/>
        <end position="267"/>
    </location>
</feature>
<dbReference type="GO" id="GO:0005615">
    <property type="term" value="C:extracellular space"/>
    <property type="evidence" value="ECO:0007669"/>
    <property type="project" value="TreeGrafter"/>
</dbReference>
<dbReference type="SMART" id="SM00181">
    <property type="entry name" value="EGF"/>
    <property type="match status" value="1"/>
</dbReference>
<feature type="disulfide bond" evidence="6">
    <location>
        <begin position="239"/>
        <end position="256"/>
    </location>
</feature>
<organism evidence="11 12">
    <name type="scientific">Pristionchus fissidentatus</name>
    <dbReference type="NCBI Taxonomy" id="1538716"/>
    <lineage>
        <taxon>Eukaryota</taxon>
        <taxon>Metazoa</taxon>
        <taxon>Ecdysozoa</taxon>
        <taxon>Nematoda</taxon>
        <taxon>Chromadorea</taxon>
        <taxon>Rhabditida</taxon>
        <taxon>Rhabditina</taxon>
        <taxon>Diplogasteromorpha</taxon>
        <taxon>Diplogasteroidea</taxon>
        <taxon>Neodiplogasteridae</taxon>
        <taxon>Pristionchus</taxon>
    </lineage>
</organism>
<keyword evidence="8" id="KW-0732">Signal</keyword>
<dbReference type="Pfam" id="PF00008">
    <property type="entry name" value="EGF"/>
    <property type="match status" value="1"/>
</dbReference>
<feature type="chain" id="PRO_5043865284" evidence="8">
    <location>
        <begin position="18"/>
        <end position="271"/>
    </location>
</feature>
<evidence type="ECO:0000256" key="2">
    <source>
        <dbReference type="ARBA" id="ARBA00022525"/>
    </source>
</evidence>
<dbReference type="PROSITE" id="PS01186">
    <property type="entry name" value="EGF_2"/>
    <property type="match status" value="1"/>
</dbReference>
<evidence type="ECO:0000313" key="12">
    <source>
        <dbReference type="Proteomes" id="UP001432322"/>
    </source>
</evidence>
<keyword evidence="3" id="KW-0646">Protease inhibitor</keyword>
<dbReference type="EMBL" id="BTSY01000001">
    <property type="protein sequence ID" value="GMT09959.1"/>
    <property type="molecule type" value="Genomic_DNA"/>
</dbReference>
<keyword evidence="6" id="KW-0245">EGF-like domain</keyword>
<evidence type="ECO:0000256" key="3">
    <source>
        <dbReference type="ARBA" id="ARBA00022690"/>
    </source>
</evidence>
<comment type="subcellular location">
    <subcellularLocation>
        <location evidence="1">Secreted</location>
    </subcellularLocation>
</comment>
<dbReference type="Pfam" id="PF00014">
    <property type="entry name" value="Kunitz_BPTI"/>
    <property type="match status" value="2"/>
</dbReference>
<feature type="compositionally biased region" description="Basic residues" evidence="7">
    <location>
        <begin position="175"/>
        <end position="184"/>
    </location>
</feature>
<protein>
    <submittedName>
        <fullName evidence="11">Uncharacterized protein</fullName>
    </submittedName>
</protein>
<reference evidence="11" key="1">
    <citation type="submission" date="2023-10" db="EMBL/GenBank/DDBJ databases">
        <title>Genome assembly of Pristionchus species.</title>
        <authorList>
            <person name="Yoshida K."/>
            <person name="Sommer R.J."/>
        </authorList>
    </citation>
    <scope>NUCLEOTIDE SEQUENCE</scope>
    <source>
        <strain evidence="11">RS5133</strain>
    </source>
</reference>
<dbReference type="PROSITE" id="PS50026">
    <property type="entry name" value="EGF_3"/>
    <property type="match status" value="1"/>
</dbReference>
<name>A0AAV5UUF3_9BILA</name>
<feature type="signal peptide" evidence="8">
    <location>
        <begin position="1"/>
        <end position="17"/>
    </location>
</feature>
<dbReference type="InterPro" id="IPR050098">
    <property type="entry name" value="TFPI/VKTCI-like"/>
</dbReference>